<evidence type="ECO:0000256" key="7">
    <source>
        <dbReference type="SAM" id="SignalP"/>
    </source>
</evidence>
<dbReference type="AlphaFoldDB" id="A0A2G8LNP5"/>
<comment type="caution">
    <text evidence="9">The sequence shown here is derived from an EMBL/GenBank/DDBJ whole genome shotgun (WGS) entry which is preliminary data.</text>
</comment>
<sequence length="959" mass="105210">MMSRLLILTFVIVGVKCQTCPYRDYGVIAGDVTLGFMFSYLSPHFHGDICSQTIPDYSAIQLVEAAIHAVNRANENNTVPGVTIGLEAWDSCYSATVATDRSISFLGDRKVSYEQNVGDNCGSQLKAAMIADLRGERGPAVASLLSDAKSPVVSYAATIPSLTPSSGYDFLSRVVPPDSAEAKAIVGLLVSQGWQYISLVYSDTAEDQAEAKAFQDEARNAKICISYTKVISSDASQAVSDFEQQQQSPTIVVAFLSSMSFLSEFGQRISESSRFHFIVGHRLLPDLIKPNSFSLNLMAVSPSTLDLTIVSTFDDYFKGLSPDNVNTDANLWFRSFWEQSYQCLLGVTCGPGQELQHQQNYRRNPYVLPVIESVNTVVEALRNLQVTKCLGSSGPCESFMTTTPKEIQDEIRQTSFSTGSQRSNFNGMGSPASEDYFIWSIDTTNGAQTKLGQSLSGQTSFVADNVLDSITSSCGNPCMDPVCLALEEDDDELTGSRVSILAGIPKERSHQALKLVSEFEFGQSGSGSRVADGNQKQHLYGIVGPGGNEETAAVVSVVKTYGVTVVSYEADSHLLSSSSSVPNFARVVPTYISTFFPVAATLAEWNFLYVSTLLSSENYPLNTIIRSYFEQYDVCVAQSLQIPSEDSGWDAIFDDLSSKPEAKAIFISAGPEEIQRFMGQIKMRNLTGQYFLIADDSWVLDNDFTSLYEDVARGTLAVKTSPRQYDTFQRYMAGLDPATNSQNPWFRKFWMQKFSCNLQGEPSEFTSPCSVPFHIFNIQQSGPVEVGMFERFQFIKTQAAVFYTSDGSIRNSGIYSVCNETECLECKENGRDSVATSSYSGDIWIGGFFDISEPEPTQIECSDRLVLYNMQLLEAFLFAIDEVNRDADVLPDLKLAGLGFDSCSSKKRVGKESAFLFWHGRLSTGYNPNRISIAGMIGGSTSDTTQAISNTLVNLDLAQ</sequence>
<keyword evidence="5" id="KW-0675">Receptor</keyword>
<evidence type="ECO:0000256" key="2">
    <source>
        <dbReference type="ARBA" id="ARBA00022692"/>
    </source>
</evidence>
<keyword evidence="4" id="KW-0472">Membrane</keyword>
<keyword evidence="3" id="KW-1133">Transmembrane helix</keyword>
<name>A0A2G8LNP5_STIJA</name>
<evidence type="ECO:0000259" key="8">
    <source>
        <dbReference type="Pfam" id="PF01094"/>
    </source>
</evidence>
<dbReference type="InterPro" id="IPR050726">
    <property type="entry name" value="mGluR"/>
</dbReference>
<dbReference type="EMBL" id="MRZV01000023">
    <property type="protein sequence ID" value="PIK61877.1"/>
    <property type="molecule type" value="Genomic_DNA"/>
</dbReference>
<evidence type="ECO:0000313" key="9">
    <source>
        <dbReference type="EMBL" id="PIK61877.1"/>
    </source>
</evidence>
<evidence type="ECO:0000313" key="10">
    <source>
        <dbReference type="Proteomes" id="UP000230750"/>
    </source>
</evidence>
<organism evidence="9 10">
    <name type="scientific">Stichopus japonicus</name>
    <name type="common">Sea cucumber</name>
    <dbReference type="NCBI Taxonomy" id="307972"/>
    <lineage>
        <taxon>Eukaryota</taxon>
        <taxon>Metazoa</taxon>
        <taxon>Echinodermata</taxon>
        <taxon>Eleutherozoa</taxon>
        <taxon>Echinozoa</taxon>
        <taxon>Holothuroidea</taxon>
        <taxon>Aspidochirotacea</taxon>
        <taxon>Aspidochirotida</taxon>
        <taxon>Stichopodidae</taxon>
        <taxon>Apostichopus</taxon>
    </lineage>
</organism>
<protein>
    <recommendedName>
        <fullName evidence="8">Receptor ligand binding region domain-containing protein</fullName>
    </recommendedName>
</protein>
<evidence type="ECO:0000256" key="3">
    <source>
        <dbReference type="ARBA" id="ARBA00022989"/>
    </source>
</evidence>
<dbReference type="GO" id="GO:0016020">
    <property type="term" value="C:membrane"/>
    <property type="evidence" value="ECO:0007669"/>
    <property type="project" value="UniProtKB-SubCell"/>
</dbReference>
<dbReference type="Gene3D" id="3.40.50.2300">
    <property type="match status" value="4"/>
</dbReference>
<comment type="subcellular location">
    <subcellularLocation>
        <location evidence="1">Membrane</location>
        <topology evidence="1">Multi-pass membrane protein</topology>
    </subcellularLocation>
</comment>
<dbReference type="PRINTS" id="PR00248">
    <property type="entry name" value="GPCRMGR"/>
</dbReference>
<dbReference type="SUPFAM" id="SSF53822">
    <property type="entry name" value="Periplasmic binding protein-like I"/>
    <property type="match status" value="3"/>
</dbReference>
<dbReference type="Proteomes" id="UP000230750">
    <property type="component" value="Unassembled WGS sequence"/>
</dbReference>
<keyword evidence="6" id="KW-0325">Glycoprotein</keyword>
<dbReference type="InterPro" id="IPR001828">
    <property type="entry name" value="ANF_lig-bd_rcpt"/>
</dbReference>
<dbReference type="Pfam" id="PF01094">
    <property type="entry name" value="ANF_receptor"/>
    <property type="match status" value="2"/>
</dbReference>
<feature type="signal peptide" evidence="7">
    <location>
        <begin position="1"/>
        <end position="17"/>
    </location>
</feature>
<evidence type="ECO:0000256" key="4">
    <source>
        <dbReference type="ARBA" id="ARBA00023136"/>
    </source>
</evidence>
<dbReference type="InterPro" id="IPR028082">
    <property type="entry name" value="Peripla_BP_I"/>
</dbReference>
<keyword evidence="10" id="KW-1185">Reference proteome</keyword>
<feature type="domain" description="Receptor ligand binding region" evidence="8">
    <location>
        <begin position="64"/>
        <end position="442"/>
    </location>
</feature>
<dbReference type="PANTHER" id="PTHR24060">
    <property type="entry name" value="METABOTROPIC GLUTAMATE RECEPTOR"/>
    <property type="match status" value="1"/>
</dbReference>
<feature type="chain" id="PRO_5013836097" description="Receptor ligand binding region domain-containing protein" evidence="7">
    <location>
        <begin position="18"/>
        <end position="959"/>
    </location>
</feature>
<dbReference type="GO" id="GO:0004930">
    <property type="term" value="F:G protein-coupled receptor activity"/>
    <property type="evidence" value="ECO:0007669"/>
    <property type="project" value="InterPro"/>
</dbReference>
<evidence type="ECO:0000256" key="6">
    <source>
        <dbReference type="ARBA" id="ARBA00023180"/>
    </source>
</evidence>
<reference evidence="9 10" key="1">
    <citation type="journal article" date="2017" name="PLoS Biol.">
        <title>The sea cucumber genome provides insights into morphological evolution and visceral regeneration.</title>
        <authorList>
            <person name="Zhang X."/>
            <person name="Sun L."/>
            <person name="Yuan J."/>
            <person name="Sun Y."/>
            <person name="Gao Y."/>
            <person name="Zhang L."/>
            <person name="Li S."/>
            <person name="Dai H."/>
            <person name="Hamel J.F."/>
            <person name="Liu C."/>
            <person name="Yu Y."/>
            <person name="Liu S."/>
            <person name="Lin W."/>
            <person name="Guo K."/>
            <person name="Jin S."/>
            <person name="Xu P."/>
            <person name="Storey K.B."/>
            <person name="Huan P."/>
            <person name="Zhang T."/>
            <person name="Zhou Y."/>
            <person name="Zhang J."/>
            <person name="Lin C."/>
            <person name="Li X."/>
            <person name="Xing L."/>
            <person name="Huo D."/>
            <person name="Sun M."/>
            <person name="Wang L."/>
            <person name="Mercier A."/>
            <person name="Li F."/>
            <person name="Yang H."/>
            <person name="Xiang J."/>
        </authorList>
    </citation>
    <scope>NUCLEOTIDE SEQUENCE [LARGE SCALE GENOMIC DNA]</scope>
    <source>
        <strain evidence="9">Shaxun</strain>
        <tissue evidence="9">Muscle</tissue>
    </source>
</reference>
<keyword evidence="7" id="KW-0732">Signal</keyword>
<dbReference type="OrthoDB" id="425344at2759"/>
<gene>
    <name evidence="9" type="ORF">BSL78_01208</name>
</gene>
<keyword evidence="2" id="KW-0812">Transmembrane</keyword>
<dbReference type="CDD" id="cd06350">
    <property type="entry name" value="PBP1_GPCR_family_C-like"/>
    <property type="match status" value="1"/>
</dbReference>
<dbReference type="STRING" id="307972.A0A2G8LNP5"/>
<evidence type="ECO:0000256" key="5">
    <source>
        <dbReference type="ARBA" id="ARBA00023170"/>
    </source>
</evidence>
<accession>A0A2G8LNP5</accession>
<proteinExistence type="predicted"/>
<feature type="domain" description="Receptor ligand binding region" evidence="8">
    <location>
        <begin position="508"/>
        <end position="742"/>
    </location>
</feature>
<dbReference type="InterPro" id="IPR000337">
    <property type="entry name" value="GPCR_3"/>
</dbReference>
<evidence type="ECO:0000256" key="1">
    <source>
        <dbReference type="ARBA" id="ARBA00004141"/>
    </source>
</evidence>